<protein>
    <submittedName>
        <fullName evidence="1">Putative ovule protein</fullName>
    </submittedName>
</protein>
<sequence>MHTHNDAFRRKAALKRKYTNNFSYMQLKTNCIRKFPKCRNLECKQSIWGSPNHSLHKLSVLKKVYI</sequence>
<proteinExistence type="predicted"/>
<name>A0A0V0HJ97_SOLCH</name>
<dbReference type="AlphaFoldDB" id="A0A0V0HJ97"/>
<organism evidence="1">
    <name type="scientific">Solanum chacoense</name>
    <name type="common">Chaco potato</name>
    <dbReference type="NCBI Taxonomy" id="4108"/>
    <lineage>
        <taxon>Eukaryota</taxon>
        <taxon>Viridiplantae</taxon>
        <taxon>Streptophyta</taxon>
        <taxon>Embryophyta</taxon>
        <taxon>Tracheophyta</taxon>
        <taxon>Spermatophyta</taxon>
        <taxon>Magnoliopsida</taxon>
        <taxon>eudicotyledons</taxon>
        <taxon>Gunneridae</taxon>
        <taxon>Pentapetalae</taxon>
        <taxon>asterids</taxon>
        <taxon>lamiids</taxon>
        <taxon>Solanales</taxon>
        <taxon>Solanaceae</taxon>
        <taxon>Solanoideae</taxon>
        <taxon>Solaneae</taxon>
        <taxon>Solanum</taxon>
    </lineage>
</organism>
<reference evidence="1" key="1">
    <citation type="submission" date="2015-12" db="EMBL/GenBank/DDBJ databases">
        <title>Gene expression during late stages of embryo sac development: a critical building block for successful pollen-pistil interactions.</title>
        <authorList>
            <person name="Liu Y."/>
            <person name="Joly V."/>
            <person name="Sabar M."/>
            <person name="Matton D.P."/>
        </authorList>
    </citation>
    <scope>NUCLEOTIDE SEQUENCE</scope>
</reference>
<accession>A0A0V0HJ97</accession>
<dbReference type="EMBL" id="GEDG01018767">
    <property type="protein sequence ID" value="JAP20508.1"/>
    <property type="molecule type" value="Transcribed_RNA"/>
</dbReference>
<evidence type="ECO:0000313" key="1">
    <source>
        <dbReference type="EMBL" id="JAP20508.1"/>
    </source>
</evidence>